<dbReference type="InterPro" id="IPR016211">
    <property type="entry name" value="Glu/Phe/Leu/Val/Trp_DH_bac/arc"/>
</dbReference>
<evidence type="ECO:0000313" key="4">
    <source>
        <dbReference type="Proteomes" id="UP001156398"/>
    </source>
</evidence>
<evidence type="ECO:0000256" key="1">
    <source>
        <dbReference type="ARBA" id="ARBA00006382"/>
    </source>
</evidence>
<sequence length="370" mass="38515">MPVPIPPHTPLPTTDVGDVRVQTYETTGGAFVLAVDNSHGWAGPAHGGVRVEPALDVVRARETSLRLAMQAAAKHAVHRTGFRGAALVVLGDPPREPLWTAVAAELNRQTGDLLVAADLRVGERDMQYLHGLTPYLLSALSHSGVNASAATAAGVLGAVDSVARRLGRTTSSLRVLVHGVGKVGRPVARALSAAGATVFTHDLRPHAAELPGCVAVTMWMREEVDVLIPCSVGDVIELGDVSQLRCRAIVGSAASLFAEDQRGTLAALHDHGIVYVPAAVSAGGAVICSSVEHYAPKVFDAAAPDQLYTFVGGEIRDHTDSLLDDAVSHGLTPGGMVAATRPGAVGAEGGDCGRRFRTFLDRGQTGTSRR</sequence>
<dbReference type="Gene3D" id="3.40.50.720">
    <property type="entry name" value="NAD(P)-binding Rossmann-like Domain"/>
    <property type="match status" value="1"/>
</dbReference>
<feature type="domain" description="Glutamate/phenylalanine/leucine/valine/L-tryptophan dehydrogenase C-terminal" evidence="2">
    <location>
        <begin position="144"/>
        <end position="363"/>
    </location>
</feature>
<dbReference type="SMART" id="SM00839">
    <property type="entry name" value="ELFV_dehydrog"/>
    <property type="match status" value="1"/>
</dbReference>
<dbReference type="InterPro" id="IPR046346">
    <property type="entry name" value="Aminoacid_DH-like_N_sf"/>
</dbReference>
<gene>
    <name evidence="3" type="ORF">POF43_011115</name>
</gene>
<dbReference type="InterPro" id="IPR006096">
    <property type="entry name" value="Glu/Leu/Phe/Val/Trp_DH_C"/>
</dbReference>
<dbReference type="Pfam" id="PF00208">
    <property type="entry name" value="ELFV_dehydrog"/>
    <property type="match status" value="1"/>
</dbReference>
<organism evidence="3 4">
    <name type="scientific">Streptantibioticus silvisoli</name>
    <dbReference type="NCBI Taxonomy" id="2705255"/>
    <lineage>
        <taxon>Bacteria</taxon>
        <taxon>Bacillati</taxon>
        <taxon>Actinomycetota</taxon>
        <taxon>Actinomycetes</taxon>
        <taxon>Kitasatosporales</taxon>
        <taxon>Streptomycetaceae</taxon>
        <taxon>Streptantibioticus</taxon>
    </lineage>
</organism>
<dbReference type="RefSeq" id="WP_271324073.1">
    <property type="nucleotide sequence ID" value="NZ_JAAGKO020000012.1"/>
</dbReference>
<dbReference type="InterPro" id="IPR036291">
    <property type="entry name" value="NAD(P)-bd_dom_sf"/>
</dbReference>
<dbReference type="SUPFAM" id="SSF53223">
    <property type="entry name" value="Aminoacid dehydrogenase-like, N-terminal domain"/>
    <property type="match status" value="1"/>
</dbReference>
<protein>
    <recommendedName>
        <fullName evidence="2">Glutamate/phenylalanine/leucine/valine/L-tryptophan dehydrogenase C-terminal domain-containing protein</fullName>
    </recommendedName>
</protein>
<dbReference type="EMBL" id="JAAGKO020000012">
    <property type="protein sequence ID" value="MDI5963249.1"/>
    <property type="molecule type" value="Genomic_DNA"/>
</dbReference>
<reference evidence="3 4" key="1">
    <citation type="submission" date="2023-05" db="EMBL/GenBank/DDBJ databases">
        <title>Streptantibioticus silvisoli sp. nov., acidotolerant actinomycetes 1 from pine litter.</title>
        <authorList>
            <person name="Swiecimska M."/>
            <person name="Golinska P."/>
            <person name="Sangal V."/>
            <person name="Wachnowicz B."/>
            <person name="Goodfellow M."/>
        </authorList>
    </citation>
    <scope>NUCLEOTIDE SEQUENCE [LARGE SCALE GENOMIC DNA]</scope>
    <source>
        <strain evidence="3 4">SL54</strain>
    </source>
</reference>
<evidence type="ECO:0000259" key="2">
    <source>
        <dbReference type="SMART" id="SM00839"/>
    </source>
</evidence>
<comment type="similarity">
    <text evidence="1">Belongs to the Glu/Leu/Phe/Val dehydrogenases family.</text>
</comment>
<dbReference type="Gene3D" id="3.40.50.10860">
    <property type="entry name" value="Leucine Dehydrogenase, chain A, domain 1"/>
    <property type="match status" value="1"/>
</dbReference>
<dbReference type="Proteomes" id="UP001156398">
    <property type="component" value="Unassembled WGS sequence"/>
</dbReference>
<dbReference type="PANTHER" id="PTHR42722">
    <property type="entry name" value="LEUCINE DEHYDROGENASE"/>
    <property type="match status" value="1"/>
</dbReference>
<keyword evidence="4" id="KW-1185">Reference proteome</keyword>
<comment type="caution">
    <text evidence="3">The sequence shown here is derived from an EMBL/GenBank/DDBJ whole genome shotgun (WGS) entry which is preliminary data.</text>
</comment>
<dbReference type="SUPFAM" id="SSF51735">
    <property type="entry name" value="NAD(P)-binding Rossmann-fold domains"/>
    <property type="match status" value="1"/>
</dbReference>
<accession>A0ABT6VXS2</accession>
<evidence type="ECO:0000313" key="3">
    <source>
        <dbReference type="EMBL" id="MDI5963249.1"/>
    </source>
</evidence>
<proteinExistence type="inferred from homology"/>
<dbReference type="PANTHER" id="PTHR42722:SF1">
    <property type="entry name" value="VALINE DEHYDROGENASE"/>
    <property type="match status" value="1"/>
</dbReference>
<name>A0ABT6VXS2_9ACTN</name>